<dbReference type="InterPro" id="IPR021482">
    <property type="entry name" value="DUF3135"/>
</dbReference>
<gene>
    <name evidence="1" type="ORF">VVD49_21605</name>
</gene>
<proteinExistence type="predicted"/>
<dbReference type="Pfam" id="PF11333">
    <property type="entry name" value="DUF3135"/>
    <property type="match status" value="1"/>
</dbReference>
<dbReference type="Proteomes" id="UP001331561">
    <property type="component" value="Unassembled WGS sequence"/>
</dbReference>
<accession>A0ABU6K8W3</accession>
<protein>
    <submittedName>
        <fullName evidence="1">DUF3135 domain-containing protein</fullName>
    </submittedName>
</protein>
<reference evidence="1 2" key="1">
    <citation type="submission" date="2024-01" db="EMBL/GenBank/DDBJ databases">
        <title>Uliginosibacterium soil sp. nov.</title>
        <authorList>
            <person name="Lv Y."/>
        </authorList>
    </citation>
    <scope>NUCLEOTIDE SEQUENCE [LARGE SCALE GENOMIC DNA]</scope>
    <source>
        <strain evidence="1 2">H3</strain>
    </source>
</reference>
<dbReference type="EMBL" id="JAYXHS010000005">
    <property type="protein sequence ID" value="MEC5388344.1"/>
    <property type="molecule type" value="Genomic_DNA"/>
</dbReference>
<organism evidence="1 2">
    <name type="scientific">Uliginosibacterium silvisoli</name>
    <dbReference type="NCBI Taxonomy" id="3114758"/>
    <lineage>
        <taxon>Bacteria</taxon>
        <taxon>Pseudomonadati</taxon>
        <taxon>Pseudomonadota</taxon>
        <taxon>Betaproteobacteria</taxon>
        <taxon>Rhodocyclales</taxon>
        <taxon>Zoogloeaceae</taxon>
        <taxon>Uliginosibacterium</taxon>
    </lineage>
</organism>
<evidence type="ECO:0000313" key="1">
    <source>
        <dbReference type="EMBL" id="MEC5388344.1"/>
    </source>
</evidence>
<name>A0ABU6K8W3_9RHOO</name>
<keyword evidence="2" id="KW-1185">Reference proteome</keyword>
<comment type="caution">
    <text evidence="1">The sequence shown here is derived from an EMBL/GenBank/DDBJ whole genome shotgun (WGS) entry which is preliminary data.</text>
</comment>
<dbReference type="RefSeq" id="WP_327601315.1">
    <property type="nucleotide sequence ID" value="NZ_JAYXHS010000005.1"/>
</dbReference>
<evidence type="ECO:0000313" key="2">
    <source>
        <dbReference type="Proteomes" id="UP001331561"/>
    </source>
</evidence>
<sequence length="104" mass="11984">MSNTNFDFDHWSQLARQDPAAFFAERELMINAFISSAPPEHQAMLREMQRMIDGTRAEAGTPMKAVRQMMGMMADRLDAMRGQLLQLRDESEELVGHIDRIQRS</sequence>